<dbReference type="Gene3D" id="1.10.10.60">
    <property type="entry name" value="Homeodomain-like"/>
    <property type="match status" value="1"/>
</dbReference>
<proteinExistence type="predicted"/>
<dbReference type="PROSITE" id="PS50977">
    <property type="entry name" value="HTH_TETR_2"/>
    <property type="match status" value="1"/>
</dbReference>
<accession>A0ABP8TTQ7</accession>
<sequence>MKTGRPRSFDRDRALEGAIAVFWEHGYDATSIAMLTKALGIGAPSLYAAFGDKRALFLEALDRYIRTYGAFTERALAEEPNAYDAVERLLREAAAAYTRPDRPRGCLLITAATNCAPQSADIVARLRGLRAMGVRALEAKIDAATRSGRLPAHTDAHVLATFYSAVLQGMSAQARDGATTSDLEQVAETALRAWPSAADQRTGDSGLAAPK</sequence>
<dbReference type="SUPFAM" id="SSF46689">
    <property type="entry name" value="Homeodomain-like"/>
    <property type="match status" value="1"/>
</dbReference>
<feature type="DNA-binding region" description="H-T-H motif" evidence="4">
    <location>
        <begin position="31"/>
        <end position="50"/>
    </location>
</feature>
<keyword evidence="7" id="KW-1185">Reference proteome</keyword>
<protein>
    <submittedName>
        <fullName evidence="6">TetR/AcrR family transcriptional regulator</fullName>
    </submittedName>
</protein>
<dbReference type="InterPro" id="IPR011075">
    <property type="entry name" value="TetR_C"/>
</dbReference>
<keyword evidence="2 4" id="KW-0238">DNA-binding</keyword>
<name>A0ABP8TTQ7_9ACTN</name>
<evidence type="ECO:0000256" key="2">
    <source>
        <dbReference type="ARBA" id="ARBA00023125"/>
    </source>
</evidence>
<dbReference type="SUPFAM" id="SSF48498">
    <property type="entry name" value="Tetracyclin repressor-like, C-terminal domain"/>
    <property type="match status" value="1"/>
</dbReference>
<organism evidence="6 7">
    <name type="scientific">Actinoallomurus liliacearum</name>
    <dbReference type="NCBI Taxonomy" id="1080073"/>
    <lineage>
        <taxon>Bacteria</taxon>
        <taxon>Bacillati</taxon>
        <taxon>Actinomycetota</taxon>
        <taxon>Actinomycetes</taxon>
        <taxon>Streptosporangiales</taxon>
        <taxon>Thermomonosporaceae</taxon>
        <taxon>Actinoallomurus</taxon>
    </lineage>
</organism>
<dbReference type="Gene3D" id="1.10.357.10">
    <property type="entry name" value="Tetracycline Repressor, domain 2"/>
    <property type="match status" value="1"/>
</dbReference>
<evidence type="ECO:0000256" key="3">
    <source>
        <dbReference type="ARBA" id="ARBA00023163"/>
    </source>
</evidence>
<dbReference type="RefSeq" id="WP_345360274.1">
    <property type="nucleotide sequence ID" value="NZ_BAABHJ010000020.1"/>
</dbReference>
<feature type="domain" description="HTH tetR-type" evidence="5">
    <location>
        <begin position="8"/>
        <end position="68"/>
    </location>
</feature>
<gene>
    <name evidence="6" type="ORF">GCM10023195_54250</name>
</gene>
<dbReference type="PANTHER" id="PTHR47506:SF1">
    <property type="entry name" value="HTH-TYPE TRANSCRIPTIONAL REGULATOR YJDC"/>
    <property type="match status" value="1"/>
</dbReference>
<dbReference type="Pfam" id="PF16925">
    <property type="entry name" value="TetR_C_13"/>
    <property type="match status" value="1"/>
</dbReference>
<dbReference type="Proteomes" id="UP001500212">
    <property type="component" value="Unassembled WGS sequence"/>
</dbReference>
<dbReference type="InterPro" id="IPR036271">
    <property type="entry name" value="Tet_transcr_reg_TetR-rel_C_sf"/>
</dbReference>
<dbReference type="InterPro" id="IPR023772">
    <property type="entry name" value="DNA-bd_HTH_TetR-type_CS"/>
</dbReference>
<keyword evidence="3" id="KW-0804">Transcription</keyword>
<evidence type="ECO:0000256" key="1">
    <source>
        <dbReference type="ARBA" id="ARBA00023015"/>
    </source>
</evidence>
<dbReference type="InterPro" id="IPR009057">
    <property type="entry name" value="Homeodomain-like_sf"/>
</dbReference>
<evidence type="ECO:0000259" key="5">
    <source>
        <dbReference type="PROSITE" id="PS50977"/>
    </source>
</evidence>
<dbReference type="InterPro" id="IPR001647">
    <property type="entry name" value="HTH_TetR"/>
</dbReference>
<reference evidence="7" key="1">
    <citation type="journal article" date="2019" name="Int. J. Syst. Evol. Microbiol.">
        <title>The Global Catalogue of Microorganisms (GCM) 10K type strain sequencing project: providing services to taxonomists for standard genome sequencing and annotation.</title>
        <authorList>
            <consortium name="The Broad Institute Genomics Platform"/>
            <consortium name="The Broad Institute Genome Sequencing Center for Infectious Disease"/>
            <person name="Wu L."/>
            <person name="Ma J."/>
        </authorList>
    </citation>
    <scope>NUCLEOTIDE SEQUENCE [LARGE SCALE GENOMIC DNA]</scope>
    <source>
        <strain evidence="7">JCM 17938</strain>
    </source>
</reference>
<dbReference type="PANTHER" id="PTHR47506">
    <property type="entry name" value="TRANSCRIPTIONAL REGULATORY PROTEIN"/>
    <property type="match status" value="1"/>
</dbReference>
<keyword evidence="1" id="KW-0805">Transcription regulation</keyword>
<comment type="caution">
    <text evidence="6">The sequence shown here is derived from an EMBL/GenBank/DDBJ whole genome shotgun (WGS) entry which is preliminary data.</text>
</comment>
<evidence type="ECO:0000313" key="7">
    <source>
        <dbReference type="Proteomes" id="UP001500212"/>
    </source>
</evidence>
<dbReference type="Pfam" id="PF00440">
    <property type="entry name" value="TetR_N"/>
    <property type="match status" value="1"/>
</dbReference>
<dbReference type="PROSITE" id="PS01081">
    <property type="entry name" value="HTH_TETR_1"/>
    <property type="match status" value="1"/>
</dbReference>
<evidence type="ECO:0000256" key="4">
    <source>
        <dbReference type="PROSITE-ProRule" id="PRU00335"/>
    </source>
</evidence>
<evidence type="ECO:0000313" key="6">
    <source>
        <dbReference type="EMBL" id="GAA4612620.1"/>
    </source>
</evidence>
<dbReference type="EMBL" id="BAABHJ010000020">
    <property type="protein sequence ID" value="GAA4612620.1"/>
    <property type="molecule type" value="Genomic_DNA"/>
</dbReference>